<dbReference type="Pfam" id="PF20253">
    <property type="entry name" value="DUF6604"/>
    <property type="match status" value="1"/>
</dbReference>
<accession>A0A8H4X2C0</accession>
<dbReference type="EMBL" id="JABEXW010000689">
    <property type="protein sequence ID" value="KAF4958504.1"/>
    <property type="molecule type" value="Genomic_DNA"/>
</dbReference>
<reference evidence="2" key="1">
    <citation type="journal article" date="2020" name="BMC Genomics">
        <title>Correction to: Identification and distribution of gene clusters required for synthesis of sphingolipid metabolism inhibitors in diverse species of the filamentous fungus Fusarium.</title>
        <authorList>
            <person name="Kim H.S."/>
            <person name="Lohmar J.M."/>
            <person name="Busman M."/>
            <person name="Brown D.W."/>
            <person name="Naumann T.A."/>
            <person name="Divon H.H."/>
            <person name="Lysoe E."/>
            <person name="Uhlig S."/>
            <person name="Proctor R.H."/>
        </authorList>
    </citation>
    <scope>NUCLEOTIDE SEQUENCE</scope>
    <source>
        <strain evidence="2">NRRL 20472</strain>
    </source>
</reference>
<organism evidence="2 3">
    <name type="scientific">Fusarium sarcochroum</name>
    <dbReference type="NCBI Taxonomy" id="1208366"/>
    <lineage>
        <taxon>Eukaryota</taxon>
        <taxon>Fungi</taxon>
        <taxon>Dikarya</taxon>
        <taxon>Ascomycota</taxon>
        <taxon>Pezizomycotina</taxon>
        <taxon>Sordariomycetes</taxon>
        <taxon>Hypocreomycetidae</taxon>
        <taxon>Hypocreales</taxon>
        <taxon>Nectriaceae</taxon>
        <taxon>Fusarium</taxon>
        <taxon>Fusarium lateritium species complex</taxon>
    </lineage>
</organism>
<gene>
    <name evidence="2" type="ORF">FSARC_11005</name>
</gene>
<dbReference type="AlphaFoldDB" id="A0A8H4X2C0"/>
<proteinExistence type="predicted"/>
<dbReference type="PANTHER" id="PTHR38795">
    <property type="entry name" value="DUF6604 DOMAIN-CONTAINING PROTEIN"/>
    <property type="match status" value="1"/>
</dbReference>
<feature type="domain" description="DUF6604" evidence="1">
    <location>
        <begin position="11"/>
        <end position="272"/>
    </location>
</feature>
<comment type="caution">
    <text evidence="2">The sequence shown here is derived from an EMBL/GenBank/DDBJ whole genome shotgun (WGS) entry which is preliminary data.</text>
</comment>
<evidence type="ECO:0000313" key="2">
    <source>
        <dbReference type="EMBL" id="KAF4958504.1"/>
    </source>
</evidence>
<name>A0A8H4X2C0_9HYPO</name>
<evidence type="ECO:0000259" key="1">
    <source>
        <dbReference type="Pfam" id="PF20253"/>
    </source>
</evidence>
<dbReference type="PANTHER" id="PTHR38795:SF1">
    <property type="entry name" value="DUF6604 DOMAIN-CONTAINING PROTEIN"/>
    <property type="match status" value="1"/>
</dbReference>
<sequence>MLPDALVGAIQRYKEDTDSVAAWLASTAKLCGYRSSPDDIQPPKDDEPKVFGRLKRKTRKEAKNSSSVATKETTVKYTVALKEFVPMAECIATCRKPVIPIPNCFVTTIDRVIRLRSSFGSRMSEHGVDVDAKSDYAHCYFVGVLEKVREVLCPQMPPETSKQARTDPKQHNPPIRYNALPVYEPSQEFLDAPDVERPRITQDDNTVYEAEVEDSLENALTVWNLLTFDADKIRTQIRWAWEGYRDGSFDITAAAIATNVGIQMVRNLASRFISLMEKNGGLLHIALTHFIKLALKSGFSYEQVLSDLYKGVPDCLFSIYDRTFLNALMLIDALIPHTGPSIARMRFELDTPAPDADLERISVKQMAEDQRMATEFWVEGVLFVLHNGHSLTEDEYLHSLEMVIYTGKLSFDMAFASQVLIDIHRLLGEKSVQGFHTLRNHTLHMIKLMDACIDTFAKPEASIYRSPSEGKFALCKDILDSILQDNVPQAKREQVDLHNYVFGRVEEHTALRLSPLLCGTFLFHARAIVFQQAFVTLKETGVVTCMAHLYNASQKEDLVKASWPDMDAFEACFETHDLFIGGKPQNSSDYHKRLLVQLGASVSNFKKGRKVRDSKWIGWDPTGFRFLQSVKGLEEGAPVSRMYGRANFRLQEQIRLTWEELNDIVSHSKYKETKLKDGTSVLGPLSLVEKQQLKKRLLQPKSKRACRESSQSAALLLRSFTLALAAEAREFAFPYLEMFTVSMSVLITMKARCNPLLKEVFGRNYVRAEHLHSMISHITFMANKESGDDRAFREAAAVIQEFASGDAGAIISKRIARIPGFPGPVPELSSTNPKTDIWKEFLLKVAASRVSN</sequence>
<keyword evidence="3" id="KW-1185">Reference proteome</keyword>
<dbReference type="OrthoDB" id="5238236at2759"/>
<dbReference type="InterPro" id="IPR046539">
    <property type="entry name" value="DUF6604"/>
</dbReference>
<protein>
    <recommendedName>
        <fullName evidence="1">DUF6604 domain-containing protein</fullName>
    </recommendedName>
</protein>
<evidence type="ECO:0000313" key="3">
    <source>
        <dbReference type="Proteomes" id="UP000622797"/>
    </source>
</evidence>
<dbReference type="Proteomes" id="UP000622797">
    <property type="component" value="Unassembled WGS sequence"/>
</dbReference>
<reference evidence="2" key="2">
    <citation type="submission" date="2020-05" db="EMBL/GenBank/DDBJ databases">
        <authorList>
            <person name="Kim H.-S."/>
            <person name="Proctor R.H."/>
            <person name="Brown D.W."/>
        </authorList>
    </citation>
    <scope>NUCLEOTIDE SEQUENCE</scope>
    <source>
        <strain evidence="2">NRRL 20472</strain>
    </source>
</reference>